<name>A0A381VHZ4_9ZZZZ</name>
<gene>
    <name evidence="1" type="ORF">METZ01_LOCUS92678</name>
</gene>
<accession>A0A381VHZ4</accession>
<organism evidence="1">
    <name type="scientific">marine metagenome</name>
    <dbReference type="NCBI Taxonomy" id="408172"/>
    <lineage>
        <taxon>unclassified sequences</taxon>
        <taxon>metagenomes</taxon>
        <taxon>ecological metagenomes</taxon>
    </lineage>
</organism>
<reference evidence="1" key="1">
    <citation type="submission" date="2018-05" db="EMBL/GenBank/DDBJ databases">
        <authorList>
            <person name="Lanie J.A."/>
            <person name="Ng W.-L."/>
            <person name="Kazmierczak K.M."/>
            <person name="Andrzejewski T.M."/>
            <person name="Davidsen T.M."/>
            <person name="Wayne K.J."/>
            <person name="Tettelin H."/>
            <person name="Glass J.I."/>
            <person name="Rusch D."/>
            <person name="Podicherti R."/>
            <person name="Tsui H.-C.T."/>
            <person name="Winkler M.E."/>
        </authorList>
    </citation>
    <scope>NUCLEOTIDE SEQUENCE</scope>
</reference>
<protein>
    <submittedName>
        <fullName evidence="1">Uncharacterized protein</fullName>
    </submittedName>
</protein>
<dbReference type="EMBL" id="UINC01008860">
    <property type="protein sequence ID" value="SVA39824.1"/>
    <property type="molecule type" value="Genomic_DNA"/>
</dbReference>
<evidence type="ECO:0000313" key="1">
    <source>
        <dbReference type="EMBL" id="SVA39824.1"/>
    </source>
</evidence>
<feature type="non-terminal residue" evidence="1">
    <location>
        <position position="29"/>
    </location>
</feature>
<proteinExistence type="predicted"/>
<dbReference type="AlphaFoldDB" id="A0A381VHZ4"/>
<sequence>MRKEYKVGNKVFPIGLGQDDHDALDKAIW</sequence>